<dbReference type="InterPro" id="IPR016181">
    <property type="entry name" value="Acyl_CoA_acyltransferase"/>
</dbReference>
<reference evidence="2" key="2">
    <citation type="submission" date="2022-11" db="EMBL/GenBank/DDBJ databases">
        <title>Prophages regulate Shewanella fidelis motility and biofilm formation: implications for gut colonization dynamics in Ciona robusta.</title>
        <authorList>
            <person name="Natarajan O."/>
            <person name="Gibboney S.L."/>
            <person name="Young M.N."/>
            <person name="Lim S.J."/>
            <person name="Pluta N."/>
            <person name="Atkinson C.G.F."/>
            <person name="Leigh B.A."/>
            <person name="Liberti A."/>
            <person name="Kees E."/>
            <person name="Breitbart M."/>
            <person name="Gralnick J."/>
            <person name="Dishaw L.J."/>
        </authorList>
    </citation>
    <scope>NUCLEOTIDE SEQUENCE</scope>
    <source>
        <strain evidence="2">3313</strain>
    </source>
</reference>
<evidence type="ECO:0000313" key="3">
    <source>
        <dbReference type="EMBL" id="MDW4823099.1"/>
    </source>
</evidence>
<reference evidence="3 5" key="1">
    <citation type="journal article" date="2022" name="bioRxiv">
        <title>Prophages regulate Shewanella fidelis 3313 motility and biofilm formation: implications for gut colonization dynamics in Ciona robusta.</title>
        <authorList>
            <person name="Natarajan O."/>
            <person name="Gibboney S.L."/>
            <person name="Young M.N."/>
            <person name="Lim S.J."/>
            <person name="Pluta N."/>
            <person name="Atkinson C.G."/>
            <person name="Leigh B.A."/>
            <person name="Liberti A."/>
            <person name="Kees E.D."/>
            <person name="Breitbart M."/>
            <person name="Gralnick J.A."/>
            <person name="Dishaw L.J."/>
        </authorList>
    </citation>
    <scope>NUCLEOTIDE SEQUENCE [LARGE SCALE GENOMIC DNA]</scope>
    <source>
        <strain evidence="3 5">JG4066</strain>
    </source>
</reference>
<dbReference type="EMBL" id="JAPMLE010000001">
    <property type="protein sequence ID" value="MDR8525017.1"/>
    <property type="molecule type" value="Genomic_DNA"/>
</dbReference>
<protein>
    <submittedName>
        <fullName evidence="2">GNAT family N-acetyltransferase</fullName>
    </submittedName>
</protein>
<dbReference type="InterPro" id="IPR051531">
    <property type="entry name" value="N-acetyltransferase"/>
</dbReference>
<dbReference type="PANTHER" id="PTHR43792">
    <property type="entry name" value="GNAT FAMILY, PUTATIVE (AFU_ORTHOLOGUE AFUA_3G00765)-RELATED-RELATED"/>
    <property type="match status" value="1"/>
</dbReference>
<sequence length="169" mass="19152">MTITFETQRLVVTEVTDDMTALERNTLIEKIPNMLTPSVVKNLPEQFQGITCSEGARAWLDSMLVESRLLQAKSKQYGLVGFFFAYEENWRSAHIGYLLAEPYWRQGLASELLQGFVDAVTDTESWLRLIAGVEQSNASSANLLLKQGFEQLATDKNGVIFYQYTIQRS</sequence>
<dbReference type="Pfam" id="PF13302">
    <property type="entry name" value="Acetyltransf_3"/>
    <property type="match status" value="1"/>
</dbReference>
<name>A0AAW8NPD4_9GAMM</name>
<dbReference type="Proteomes" id="UP001271263">
    <property type="component" value="Unassembled WGS sequence"/>
</dbReference>
<dbReference type="Proteomes" id="UP001259340">
    <property type="component" value="Unassembled WGS sequence"/>
</dbReference>
<evidence type="ECO:0000313" key="2">
    <source>
        <dbReference type="EMBL" id="MDR8525017.1"/>
    </source>
</evidence>
<dbReference type="AlphaFoldDB" id="A0AAW8NPD4"/>
<dbReference type="PANTHER" id="PTHR43792:SF1">
    <property type="entry name" value="N-ACETYLTRANSFERASE DOMAIN-CONTAINING PROTEIN"/>
    <property type="match status" value="1"/>
</dbReference>
<dbReference type="GO" id="GO:0016747">
    <property type="term" value="F:acyltransferase activity, transferring groups other than amino-acyl groups"/>
    <property type="evidence" value="ECO:0007669"/>
    <property type="project" value="InterPro"/>
</dbReference>
<evidence type="ECO:0000313" key="5">
    <source>
        <dbReference type="Proteomes" id="UP001271263"/>
    </source>
</evidence>
<gene>
    <name evidence="2" type="ORF">OS133_15450</name>
    <name evidence="3" type="ORF">OS134_03310</name>
</gene>
<evidence type="ECO:0000259" key="1">
    <source>
        <dbReference type="PROSITE" id="PS51186"/>
    </source>
</evidence>
<dbReference type="PROSITE" id="PS51186">
    <property type="entry name" value="GNAT"/>
    <property type="match status" value="1"/>
</dbReference>
<dbReference type="Gene3D" id="3.40.630.30">
    <property type="match status" value="1"/>
</dbReference>
<dbReference type="SUPFAM" id="SSF55729">
    <property type="entry name" value="Acyl-CoA N-acyltransferases (Nat)"/>
    <property type="match status" value="1"/>
</dbReference>
<feature type="domain" description="N-acetyltransferase" evidence="1">
    <location>
        <begin position="26"/>
        <end position="167"/>
    </location>
</feature>
<dbReference type="EMBL" id="JAPMLD010000001">
    <property type="protein sequence ID" value="MDW4823099.1"/>
    <property type="molecule type" value="Genomic_DNA"/>
</dbReference>
<dbReference type="InterPro" id="IPR000182">
    <property type="entry name" value="GNAT_dom"/>
</dbReference>
<dbReference type="RefSeq" id="WP_310655345.1">
    <property type="nucleotide sequence ID" value="NZ_JAPMLA010000002.1"/>
</dbReference>
<comment type="caution">
    <text evidence="2">The sequence shown here is derived from an EMBL/GenBank/DDBJ whole genome shotgun (WGS) entry which is preliminary data.</text>
</comment>
<keyword evidence="5" id="KW-1185">Reference proteome</keyword>
<organism evidence="2 4">
    <name type="scientific">Shewanella fidelis</name>
    <dbReference type="NCBI Taxonomy" id="173509"/>
    <lineage>
        <taxon>Bacteria</taxon>
        <taxon>Pseudomonadati</taxon>
        <taxon>Pseudomonadota</taxon>
        <taxon>Gammaproteobacteria</taxon>
        <taxon>Alteromonadales</taxon>
        <taxon>Shewanellaceae</taxon>
        <taxon>Shewanella</taxon>
    </lineage>
</organism>
<accession>A0AAW8NPD4</accession>
<proteinExistence type="predicted"/>
<evidence type="ECO:0000313" key="4">
    <source>
        <dbReference type="Proteomes" id="UP001259340"/>
    </source>
</evidence>